<organism evidence="3 4">
    <name type="scientific">Caballeronia telluris</name>
    <dbReference type="NCBI Taxonomy" id="326475"/>
    <lineage>
        <taxon>Bacteria</taxon>
        <taxon>Pseudomonadati</taxon>
        <taxon>Pseudomonadota</taxon>
        <taxon>Betaproteobacteria</taxon>
        <taxon>Burkholderiales</taxon>
        <taxon>Burkholderiaceae</taxon>
        <taxon>Caballeronia</taxon>
    </lineage>
</organism>
<feature type="transmembrane region" description="Helical" evidence="2">
    <location>
        <begin position="74"/>
        <end position="93"/>
    </location>
</feature>
<reference evidence="3" key="1">
    <citation type="submission" date="2016-01" db="EMBL/GenBank/DDBJ databases">
        <authorList>
            <person name="Peeters Charlotte."/>
        </authorList>
    </citation>
    <scope>NUCLEOTIDE SEQUENCE</scope>
    <source>
        <strain evidence="3">LMG 22936</strain>
    </source>
</reference>
<feature type="compositionally biased region" description="Basic and acidic residues" evidence="1">
    <location>
        <begin position="22"/>
        <end position="32"/>
    </location>
</feature>
<protein>
    <submittedName>
        <fullName evidence="3">Uncharacterized protein</fullName>
    </submittedName>
</protein>
<evidence type="ECO:0000256" key="1">
    <source>
        <dbReference type="SAM" id="MobiDB-lite"/>
    </source>
</evidence>
<accession>A0A158JC59</accession>
<keyword evidence="2" id="KW-1133">Transmembrane helix</keyword>
<evidence type="ECO:0000313" key="3">
    <source>
        <dbReference type="EMBL" id="SAL66448.1"/>
    </source>
</evidence>
<gene>
    <name evidence="3" type="ORF">AWB66_04096</name>
</gene>
<feature type="region of interest" description="Disordered" evidence="1">
    <location>
        <begin position="1"/>
        <end position="32"/>
    </location>
</feature>
<evidence type="ECO:0000256" key="2">
    <source>
        <dbReference type="SAM" id="Phobius"/>
    </source>
</evidence>
<dbReference type="EMBL" id="FCNZ02000016">
    <property type="protein sequence ID" value="SAL66448.1"/>
    <property type="molecule type" value="Genomic_DNA"/>
</dbReference>
<dbReference type="RefSeq" id="WP_200819027.1">
    <property type="nucleotide sequence ID" value="NZ_FCNZ02000016.1"/>
</dbReference>
<feature type="transmembrane region" description="Helical" evidence="2">
    <location>
        <begin position="127"/>
        <end position="147"/>
    </location>
</feature>
<dbReference type="AlphaFoldDB" id="A0A158JC59"/>
<proteinExistence type="predicted"/>
<name>A0A158JC59_9BURK</name>
<feature type="transmembrane region" description="Helical" evidence="2">
    <location>
        <begin position="100"/>
        <end position="121"/>
    </location>
</feature>
<comment type="caution">
    <text evidence="3">The sequence shown here is derived from an EMBL/GenBank/DDBJ whole genome shotgun (WGS) entry which is preliminary data.</text>
</comment>
<dbReference type="Proteomes" id="UP000054717">
    <property type="component" value="Unassembled WGS sequence"/>
</dbReference>
<sequence length="161" mass="16515">MSTVNAYSGNTAHSLDASDASTETRNRVRTTRIERDSPHAAALTSLALAYALSWAELGLAATIGLPGDAGSHPLAASVVARVLVGLLYLCVAARLQWARWVTVTLGFASVALVAPTLALQWETFPAAAVLSGVALVCRLTASLFLLAPSADVAASKTAGIA</sequence>
<dbReference type="STRING" id="326475.AWB66_04096"/>
<keyword evidence="2" id="KW-0812">Transmembrane</keyword>
<keyword evidence="4" id="KW-1185">Reference proteome</keyword>
<evidence type="ECO:0000313" key="4">
    <source>
        <dbReference type="Proteomes" id="UP000054717"/>
    </source>
</evidence>
<feature type="compositionally biased region" description="Polar residues" evidence="1">
    <location>
        <begin position="1"/>
        <end position="21"/>
    </location>
</feature>
<feature type="transmembrane region" description="Helical" evidence="2">
    <location>
        <begin position="40"/>
        <end position="62"/>
    </location>
</feature>
<keyword evidence="2" id="KW-0472">Membrane</keyword>